<keyword evidence="2" id="KW-1185">Reference proteome</keyword>
<evidence type="ECO:0000313" key="2">
    <source>
        <dbReference type="Proteomes" id="UP000831701"/>
    </source>
</evidence>
<sequence>MSHREEAPGRPRTRWRDYVSQLAWERLGVPPEELEEVSGEQFEFALRAVDKEVNVILRSAPVCPPRPSSPRCQTPIFLSVVLMMMVIMMKLLFLSGRSLELCTQSIANKNEEEEEEEMDGHSSVIVPDRVMTVIAPQTPGLIIPSKQTVFTASFPADSSVTH</sequence>
<dbReference type="EMBL" id="CM041541">
    <property type="protein sequence ID" value="KAI3366175.1"/>
    <property type="molecule type" value="Genomic_DNA"/>
</dbReference>
<protein>
    <submittedName>
        <fullName evidence="1">Uncharacterized protein</fullName>
    </submittedName>
</protein>
<reference evidence="1" key="1">
    <citation type="submission" date="2022-04" db="EMBL/GenBank/DDBJ databases">
        <title>Jade perch genome.</title>
        <authorList>
            <person name="Chao B."/>
        </authorList>
    </citation>
    <scope>NUCLEOTIDE SEQUENCE</scope>
    <source>
        <strain evidence="1">CB-2022</strain>
    </source>
</reference>
<accession>A0ACB8WER4</accession>
<evidence type="ECO:0000313" key="1">
    <source>
        <dbReference type="EMBL" id="KAI3366175.1"/>
    </source>
</evidence>
<dbReference type="Proteomes" id="UP000831701">
    <property type="component" value="Chromosome 11"/>
</dbReference>
<comment type="caution">
    <text evidence="1">The sequence shown here is derived from an EMBL/GenBank/DDBJ whole genome shotgun (WGS) entry which is preliminary data.</text>
</comment>
<proteinExistence type="predicted"/>
<gene>
    <name evidence="1" type="ORF">L3Q82_009999</name>
</gene>
<organism evidence="1 2">
    <name type="scientific">Scortum barcoo</name>
    <name type="common">barcoo grunter</name>
    <dbReference type="NCBI Taxonomy" id="214431"/>
    <lineage>
        <taxon>Eukaryota</taxon>
        <taxon>Metazoa</taxon>
        <taxon>Chordata</taxon>
        <taxon>Craniata</taxon>
        <taxon>Vertebrata</taxon>
        <taxon>Euteleostomi</taxon>
        <taxon>Actinopterygii</taxon>
        <taxon>Neopterygii</taxon>
        <taxon>Teleostei</taxon>
        <taxon>Neoteleostei</taxon>
        <taxon>Acanthomorphata</taxon>
        <taxon>Eupercaria</taxon>
        <taxon>Centrarchiformes</taxon>
        <taxon>Terapontoidei</taxon>
        <taxon>Terapontidae</taxon>
        <taxon>Scortum</taxon>
    </lineage>
</organism>
<name>A0ACB8WER4_9TELE</name>